<dbReference type="Pfam" id="PF02358">
    <property type="entry name" value="Trehalose_PPase"/>
    <property type="match status" value="1"/>
</dbReference>
<evidence type="ECO:0000256" key="3">
    <source>
        <dbReference type="ARBA" id="ARBA00022801"/>
    </source>
</evidence>
<dbReference type="GO" id="GO:0000287">
    <property type="term" value="F:magnesium ion binding"/>
    <property type="evidence" value="ECO:0007669"/>
    <property type="project" value="UniProtKB-ARBA"/>
</dbReference>
<dbReference type="SUPFAM" id="SSF56784">
    <property type="entry name" value="HAD-like"/>
    <property type="match status" value="1"/>
</dbReference>
<dbReference type="AlphaFoldDB" id="A0A4Y7XEM9"/>
<dbReference type="InterPro" id="IPR003337">
    <property type="entry name" value="Trehalose_PPase"/>
</dbReference>
<comment type="similarity">
    <text evidence="2 4">Belongs to the trehalose phosphatase family.</text>
</comment>
<protein>
    <recommendedName>
        <fullName evidence="4">Trehalose 6-phosphate phosphatase</fullName>
        <ecNumber evidence="4">3.1.3.12</ecNumber>
    </recommendedName>
</protein>
<evidence type="ECO:0000256" key="1">
    <source>
        <dbReference type="ARBA" id="ARBA00005199"/>
    </source>
</evidence>
<organism evidence="5 6">
    <name type="scientific">Alkanindiges illinoisensis</name>
    <dbReference type="NCBI Taxonomy" id="197183"/>
    <lineage>
        <taxon>Bacteria</taxon>
        <taxon>Pseudomonadati</taxon>
        <taxon>Pseudomonadota</taxon>
        <taxon>Gammaproteobacteria</taxon>
        <taxon>Moraxellales</taxon>
        <taxon>Moraxellaceae</taxon>
        <taxon>Alkanindiges</taxon>
    </lineage>
</organism>
<evidence type="ECO:0000313" key="5">
    <source>
        <dbReference type="EMBL" id="TEU29369.1"/>
    </source>
</evidence>
<reference evidence="5 6" key="1">
    <citation type="submission" date="2019-03" db="EMBL/GenBank/DDBJ databases">
        <title>Alkanindiges illinoisensis: a potential pathogenic isolated from ascites of a gastric cancer patient with abdominal metastasis.</title>
        <authorList>
            <person name="Hu X."/>
            <person name="Yang B."/>
            <person name="Yan X."/>
            <person name="Lin L."/>
            <person name="Zhao H."/>
            <person name="Zhou F."/>
            <person name="Su B."/>
            <person name="Chen J."/>
            <person name="Rui Y."/>
            <person name="Wang Q."/>
            <person name="Zheng L."/>
        </authorList>
    </citation>
    <scope>NUCLEOTIDE SEQUENCE [LARGE SCALE GENOMIC DNA]</scope>
    <source>
        <strain evidence="5 6">NFYY 23406</strain>
    </source>
</reference>
<keyword evidence="6" id="KW-1185">Reference proteome</keyword>
<sequence length="317" mass="34988">MTSQPINEQTAENQNFEDSPQDAIHHLALDQVPANQNPAFNQTCFNDPVELIQQLQASSHTYCLFLDIDGTLADFCDDPEQSFIPDVMLATIAGIQRCQVPVIAVTGRQIPIAQQLFQSLTLPIAGLHGLDIVLDSGTRLSPDLSSIDFDRLKQALQHACTEYPRLLLEDKQYSFALHYRQCPELEPVAHDIMKQLVASYPQMKLNHGKCVVEILPIQADKGHAIQTILAHFGLDPITPIFIGDDITDESGFKAVNAQQGMSIKVGTGPTDAQYRLKDTTAVAAFLAQFHQFLPCRAANKAVSSCTREQYGEETCPN</sequence>
<dbReference type="InterPro" id="IPR044651">
    <property type="entry name" value="OTSB-like"/>
</dbReference>
<evidence type="ECO:0000256" key="4">
    <source>
        <dbReference type="RuleBase" id="RU361117"/>
    </source>
</evidence>
<dbReference type="Proteomes" id="UP000297834">
    <property type="component" value="Unassembled WGS sequence"/>
</dbReference>
<accession>A0A4Y7XEM9</accession>
<dbReference type="OrthoDB" id="9814913at2"/>
<keyword evidence="3 4" id="KW-0378">Hydrolase</keyword>
<proteinExistence type="inferred from homology"/>
<name>A0A4Y7XEM9_9GAMM</name>
<comment type="caution">
    <text evidence="5">The sequence shown here is derived from an EMBL/GenBank/DDBJ whole genome shotgun (WGS) entry which is preliminary data.</text>
</comment>
<dbReference type="GO" id="GO:0004805">
    <property type="term" value="F:trehalose-phosphatase activity"/>
    <property type="evidence" value="ECO:0007669"/>
    <property type="project" value="UniProtKB-EC"/>
</dbReference>
<dbReference type="Gene3D" id="3.30.70.1020">
    <property type="entry name" value="Trehalose-6-phosphate phosphatase related protein, domain 2"/>
    <property type="match status" value="1"/>
</dbReference>
<dbReference type="GO" id="GO:0005992">
    <property type="term" value="P:trehalose biosynthetic process"/>
    <property type="evidence" value="ECO:0007669"/>
    <property type="project" value="UniProtKB-UniPathway"/>
</dbReference>
<dbReference type="STRING" id="1120977.GCA_000619845_02989"/>
<dbReference type="InterPro" id="IPR023214">
    <property type="entry name" value="HAD_sf"/>
</dbReference>
<gene>
    <name evidence="5" type="primary">otsB</name>
    <name evidence="5" type="ORF">E2B99_04745</name>
</gene>
<dbReference type="NCBIfam" id="TIGR01484">
    <property type="entry name" value="HAD-SF-IIB"/>
    <property type="match status" value="1"/>
</dbReference>
<evidence type="ECO:0000256" key="2">
    <source>
        <dbReference type="ARBA" id="ARBA00008770"/>
    </source>
</evidence>
<dbReference type="EC" id="3.1.3.12" evidence="4"/>
<dbReference type="RefSeq" id="WP_134243814.1">
    <property type="nucleotide sequence ID" value="NZ_SNTY01000014.1"/>
</dbReference>
<dbReference type="UniPathway" id="UPA00299"/>
<dbReference type="InterPro" id="IPR036412">
    <property type="entry name" value="HAD-like_sf"/>
</dbReference>
<comment type="pathway">
    <text evidence="1 4">Glycan biosynthesis; trehalose biosynthesis.</text>
</comment>
<dbReference type="EMBL" id="SNTY01000014">
    <property type="protein sequence ID" value="TEU29369.1"/>
    <property type="molecule type" value="Genomic_DNA"/>
</dbReference>
<comment type="catalytic activity">
    <reaction evidence="4">
        <text>alpha,alpha-trehalose 6-phosphate + H2O = alpha,alpha-trehalose + phosphate</text>
        <dbReference type="Rhea" id="RHEA:23420"/>
        <dbReference type="ChEBI" id="CHEBI:15377"/>
        <dbReference type="ChEBI" id="CHEBI:16551"/>
        <dbReference type="ChEBI" id="CHEBI:43474"/>
        <dbReference type="ChEBI" id="CHEBI:58429"/>
        <dbReference type="EC" id="3.1.3.12"/>
    </reaction>
</comment>
<evidence type="ECO:0000313" key="6">
    <source>
        <dbReference type="Proteomes" id="UP000297834"/>
    </source>
</evidence>
<keyword evidence="4" id="KW-0479">Metal-binding</keyword>
<comment type="cofactor">
    <cofactor evidence="4">
        <name>Mg(2+)</name>
        <dbReference type="ChEBI" id="CHEBI:18420"/>
    </cofactor>
</comment>
<dbReference type="InterPro" id="IPR006379">
    <property type="entry name" value="HAD-SF_hydro_IIB"/>
</dbReference>
<dbReference type="PANTHER" id="PTHR43768">
    <property type="entry name" value="TREHALOSE 6-PHOSPHATE PHOSPHATASE"/>
    <property type="match status" value="1"/>
</dbReference>
<dbReference type="NCBIfam" id="TIGR00685">
    <property type="entry name" value="T6PP"/>
    <property type="match status" value="1"/>
</dbReference>
<dbReference type="CDD" id="cd01627">
    <property type="entry name" value="HAD_TPP"/>
    <property type="match status" value="1"/>
</dbReference>
<keyword evidence="4" id="KW-0460">Magnesium</keyword>
<dbReference type="Gene3D" id="3.40.50.1000">
    <property type="entry name" value="HAD superfamily/HAD-like"/>
    <property type="match status" value="1"/>
</dbReference>
<comment type="function">
    <text evidence="4">Removes the phosphate from trehalose 6-phosphate to produce free trehalose.</text>
</comment>
<dbReference type="PANTHER" id="PTHR43768:SF3">
    <property type="entry name" value="TREHALOSE 6-PHOSPHATE PHOSPHATASE"/>
    <property type="match status" value="1"/>
</dbReference>